<accession>A0ABT9XWY2</accession>
<evidence type="ECO:0000313" key="1">
    <source>
        <dbReference type="EMBL" id="MDQ0199770.1"/>
    </source>
</evidence>
<protein>
    <submittedName>
        <fullName evidence="1">Uncharacterized protein</fullName>
    </submittedName>
</protein>
<dbReference type="Proteomes" id="UP001224122">
    <property type="component" value="Unassembled WGS sequence"/>
</dbReference>
<gene>
    <name evidence="1" type="ORF">J2S10_002952</name>
</gene>
<sequence length="109" mass="12973">MPVIVYQTFEVRQDKFKEGIENLRDIKKFRNENYDHKVEILTPISGEDHRYSLLSTYEGLAEMELQNKKMFDDEDYLKLIGDFFLQNIIQGSMNTQIFRTLSEKKQASK</sequence>
<organism evidence="1 2">
    <name type="scientific">Neobacillus ginsengisoli</name>
    <dbReference type="NCBI Taxonomy" id="904295"/>
    <lineage>
        <taxon>Bacteria</taxon>
        <taxon>Bacillati</taxon>
        <taxon>Bacillota</taxon>
        <taxon>Bacilli</taxon>
        <taxon>Bacillales</taxon>
        <taxon>Bacillaceae</taxon>
        <taxon>Neobacillus</taxon>
    </lineage>
</organism>
<dbReference type="EMBL" id="JAUSTW010000004">
    <property type="protein sequence ID" value="MDQ0199770.1"/>
    <property type="molecule type" value="Genomic_DNA"/>
</dbReference>
<evidence type="ECO:0000313" key="2">
    <source>
        <dbReference type="Proteomes" id="UP001224122"/>
    </source>
</evidence>
<name>A0ABT9XWY2_9BACI</name>
<comment type="caution">
    <text evidence="1">The sequence shown here is derived from an EMBL/GenBank/DDBJ whole genome shotgun (WGS) entry which is preliminary data.</text>
</comment>
<keyword evidence="2" id="KW-1185">Reference proteome</keyword>
<dbReference type="RefSeq" id="WP_307409005.1">
    <property type="nucleotide sequence ID" value="NZ_JAUSTW010000004.1"/>
</dbReference>
<reference evidence="1 2" key="1">
    <citation type="submission" date="2023-07" db="EMBL/GenBank/DDBJ databases">
        <title>Genomic Encyclopedia of Type Strains, Phase IV (KMG-IV): sequencing the most valuable type-strain genomes for metagenomic binning, comparative biology and taxonomic classification.</title>
        <authorList>
            <person name="Goeker M."/>
        </authorList>
    </citation>
    <scope>NUCLEOTIDE SEQUENCE [LARGE SCALE GENOMIC DNA]</scope>
    <source>
        <strain evidence="1 2">DSM 27594</strain>
    </source>
</reference>
<proteinExistence type="predicted"/>